<dbReference type="InterPro" id="IPR051281">
    <property type="entry name" value="Dual-spec_lipid-protein_phosph"/>
</dbReference>
<sequence length="247" mass="28205">MSIFTGIRTVVSSNRRRIKLKGFNLDLSYITNRVIAMGLPSHGFESLYRNDIDDVAAFLDLFHKDHYKVVNLSQKSYNYSKFHEKVIEFGFPDHHAPELHKLFLLCKQIKDWLDSDSENVIAVHCKAGKGRTGVVICSYFLYTGLFGQASEALDYFALRRTDSKQGGVAVPSQRRYVNYFQRIINREIVPSQKPLKIVSIIMQTVPNADKKGGFTPIFTISQHNVIIFDSRWGQKKYTIAPSSYSSP</sequence>
<dbReference type="PANTHER" id="PTHR12305:SF94">
    <property type="entry name" value="PHOSPHATIDYLINOSITOL-3,4,5-TRISPHOSPHATE 3-PHOSPHATASE"/>
    <property type="match status" value="1"/>
</dbReference>
<dbReference type="Pfam" id="PF22785">
    <property type="entry name" value="Tc-R-P"/>
    <property type="match status" value="1"/>
</dbReference>
<proteinExistence type="predicted"/>
<evidence type="ECO:0000256" key="1">
    <source>
        <dbReference type="ARBA" id="ARBA00022801"/>
    </source>
</evidence>
<protein>
    <submittedName>
        <fullName evidence="4">Putative Phosphatidylinositol 3,4,5-trisphosphate 3-phosphatase</fullName>
    </submittedName>
</protein>
<dbReference type="SUPFAM" id="SSF52799">
    <property type="entry name" value="(Phosphotyrosine protein) phosphatases II"/>
    <property type="match status" value="1"/>
</dbReference>
<comment type="caution">
    <text evidence="4">The sequence shown here is derived from an EMBL/GenBank/DDBJ whole genome shotgun (WGS) entry which is preliminary data.</text>
</comment>
<dbReference type="PROSITE" id="PS00383">
    <property type="entry name" value="TYR_PHOSPHATASE_1"/>
    <property type="match status" value="1"/>
</dbReference>
<dbReference type="InterPro" id="IPR016130">
    <property type="entry name" value="Tyr_Pase_AS"/>
</dbReference>
<dbReference type="OrthoDB" id="16692at2759"/>
<dbReference type="InterPro" id="IPR029021">
    <property type="entry name" value="Prot-tyrosine_phosphatase-like"/>
</dbReference>
<dbReference type="InterPro" id="IPR029023">
    <property type="entry name" value="Tensin_phosphatase"/>
</dbReference>
<keyword evidence="1" id="KW-0378">Hydrolase</keyword>
<organism evidence="4 5">
    <name type="scientific">Streblomastix strix</name>
    <dbReference type="NCBI Taxonomy" id="222440"/>
    <lineage>
        <taxon>Eukaryota</taxon>
        <taxon>Metamonada</taxon>
        <taxon>Preaxostyla</taxon>
        <taxon>Oxymonadida</taxon>
        <taxon>Streblomastigidae</taxon>
        <taxon>Streblomastix</taxon>
    </lineage>
</organism>
<evidence type="ECO:0000313" key="5">
    <source>
        <dbReference type="Proteomes" id="UP000324800"/>
    </source>
</evidence>
<dbReference type="InterPro" id="IPR000387">
    <property type="entry name" value="Tyr_Pase_dom"/>
</dbReference>
<evidence type="ECO:0000259" key="3">
    <source>
        <dbReference type="PROSITE" id="PS51181"/>
    </source>
</evidence>
<feature type="domain" description="Tyrosine specific protein phosphatases" evidence="2">
    <location>
        <begin position="100"/>
        <end position="177"/>
    </location>
</feature>
<evidence type="ECO:0000313" key="4">
    <source>
        <dbReference type="EMBL" id="KAA6392403.1"/>
    </source>
</evidence>
<dbReference type="PANTHER" id="PTHR12305">
    <property type="entry name" value="PHOSPHATASE WITH HOMOLOGY TO TENSIN"/>
    <property type="match status" value="1"/>
</dbReference>
<name>A0A5J4WCM4_9EUKA</name>
<gene>
    <name evidence="4" type="ORF">EZS28_012072</name>
</gene>
<feature type="domain" description="Phosphatase tensin-type" evidence="3">
    <location>
        <begin position="16"/>
        <end position="187"/>
    </location>
</feature>
<accession>A0A5J4WCM4</accession>
<dbReference type="Proteomes" id="UP000324800">
    <property type="component" value="Unassembled WGS sequence"/>
</dbReference>
<dbReference type="PROSITE" id="PS50056">
    <property type="entry name" value="TYR_PHOSPHATASE_2"/>
    <property type="match status" value="1"/>
</dbReference>
<evidence type="ECO:0000259" key="2">
    <source>
        <dbReference type="PROSITE" id="PS50056"/>
    </source>
</evidence>
<dbReference type="GO" id="GO:0016314">
    <property type="term" value="F:phosphatidylinositol-3,4,5-trisphosphate 3-phosphatase activity"/>
    <property type="evidence" value="ECO:0007669"/>
    <property type="project" value="TreeGrafter"/>
</dbReference>
<dbReference type="GO" id="GO:0005829">
    <property type="term" value="C:cytosol"/>
    <property type="evidence" value="ECO:0007669"/>
    <property type="project" value="TreeGrafter"/>
</dbReference>
<dbReference type="PROSITE" id="PS51181">
    <property type="entry name" value="PPASE_TENSIN"/>
    <property type="match status" value="1"/>
</dbReference>
<dbReference type="Gene3D" id="3.90.190.10">
    <property type="entry name" value="Protein tyrosine phosphatase superfamily"/>
    <property type="match status" value="1"/>
</dbReference>
<dbReference type="SMART" id="SM00404">
    <property type="entry name" value="PTPc_motif"/>
    <property type="match status" value="1"/>
</dbReference>
<dbReference type="InterPro" id="IPR003595">
    <property type="entry name" value="Tyr_Pase_cat"/>
</dbReference>
<dbReference type="EMBL" id="SNRW01002552">
    <property type="protein sequence ID" value="KAA6392403.1"/>
    <property type="molecule type" value="Genomic_DNA"/>
</dbReference>
<dbReference type="AlphaFoldDB" id="A0A5J4WCM4"/>
<reference evidence="4 5" key="1">
    <citation type="submission" date="2019-03" db="EMBL/GenBank/DDBJ databases">
        <title>Single cell metagenomics reveals metabolic interactions within the superorganism composed of flagellate Streblomastix strix and complex community of Bacteroidetes bacteria on its surface.</title>
        <authorList>
            <person name="Treitli S.C."/>
            <person name="Kolisko M."/>
            <person name="Husnik F."/>
            <person name="Keeling P."/>
            <person name="Hampl V."/>
        </authorList>
    </citation>
    <scope>NUCLEOTIDE SEQUENCE [LARGE SCALE GENOMIC DNA]</scope>
    <source>
        <strain evidence="4">ST1C</strain>
    </source>
</reference>